<accession>A0A9W4E4R1</accession>
<feature type="compositionally biased region" description="Basic residues" evidence="1">
    <location>
        <begin position="182"/>
        <end position="194"/>
    </location>
</feature>
<feature type="region of interest" description="Disordered" evidence="1">
    <location>
        <begin position="285"/>
        <end position="304"/>
    </location>
</feature>
<proteinExistence type="predicted"/>
<feature type="compositionally biased region" description="Low complexity" evidence="1">
    <location>
        <begin position="379"/>
        <end position="405"/>
    </location>
</feature>
<feature type="compositionally biased region" description="Low complexity" evidence="1">
    <location>
        <begin position="56"/>
        <end position="66"/>
    </location>
</feature>
<dbReference type="Proteomes" id="UP001152519">
    <property type="component" value="Unassembled WGS sequence"/>
</dbReference>
<feature type="compositionally biased region" description="Low complexity" evidence="1">
    <location>
        <begin position="295"/>
        <end position="304"/>
    </location>
</feature>
<keyword evidence="3" id="KW-1185">Reference proteome</keyword>
<organism evidence="2 3">
    <name type="scientific">Actinacidiphila cocklensis</name>
    <dbReference type="NCBI Taxonomy" id="887465"/>
    <lineage>
        <taxon>Bacteria</taxon>
        <taxon>Bacillati</taxon>
        <taxon>Actinomycetota</taxon>
        <taxon>Actinomycetes</taxon>
        <taxon>Kitasatosporales</taxon>
        <taxon>Streptomycetaceae</taxon>
        <taxon>Actinacidiphila</taxon>
    </lineage>
</organism>
<dbReference type="AlphaFoldDB" id="A0A9W4E4R1"/>
<feature type="compositionally biased region" description="Gly residues" evidence="1">
    <location>
        <begin position="636"/>
        <end position="651"/>
    </location>
</feature>
<sequence>MGGQDGQRHRRGPVGAGARHRLRAADQRRRPPAGPGAARLLRGADQAAARRRRAARAAGRPHAASGPGRGAAHGGRLRLSPAERPRRPPAAAVRGRSGKQWRRQCTERRRGHRGHGDGEGGTRQCAAGSPVPAGRYAPAASPGEQRPALRGHHARRTRHTAPRTLRRCTRRRYAPAGTLCRRPGHPAAVRRRAGHPAPAALRRQRPGRTPSPGEQRPALRGHHARRTRHTAPRTLRGRTRRRYAPAGTLCRRPGHPAPAAPRGQRPGRTPSPGEQRPALRGHHARGALGHRTRAGRFAAASGARAVRRRARRRYAPAAALCGRGGSRGSAARARVRLPAAAGRCADGGAWLHGGAALPRPGRQRAADHPALRPRHPASGVADPARAAVGRGAPRAGARTAHGAGVLRPAGRLLHPDDQGDLAAGADQPHRALRSGPREPPAGRAAPADAPGRAAPGGGRPRPPAAAAGADARPAHRAAGAAGRARRDRAGARGCLRAARGLPLRPAGGLAAGGAGHRGADPDVGRAAGGLRAVLLGAGPARPAGADAGGAGRLPRCAAGRGRGLVPGDGQRLRPPAVRAVRHRAHRGAAAGGGAGRFAARGAAVRQLQPARVRPQPGAARPDVAAADRAHARAGGALDGGLPGAAGRAGPGGDRVARQLVVGADRADVGRTAVAASPEAAAA</sequence>
<feature type="region of interest" description="Disordered" evidence="1">
    <location>
        <begin position="1"/>
        <end position="280"/>
    </location>
</feature>
<feature type="region of interest" description="Disordered" evidence="1">
    <location>
        <begin position="355"/>
        <end position="488"/>
    </location>
</feature>
<reference evidence="2" key="1">
    <citation type="submission" date="2021-05" db="EMBL/GenBank/DDBJ databases">
        <authorList>
            <person name="Arsene-Ploetze F."/>
        </authorList>
    </citation>
    <scope>NUCLEOTIDE SEQUENCE</scope>
    <source>
        <strain evidence="2">DSM 42138</strain>
    </source>
</reference>
<evidence type="ECO:0000256" key="1">
    <source>
        <dbReference type="SAM" id="MobiDB-lite"/>
    </source>
</evidence>
<name>A0A9W4E4R1_9ACTN</name>
<feature type="compositionally biased region" description="Low complexity" evidence="1">
    <location>
        <begin position="441"/>
        <end position="453"/>
    </location>
</feature>
<dbReference type="EMBL" id="CAJSLV010000125">
    <property type="protein sequence ID" value="CAG6399382.1"/>
    <property type="molecule type" value="Genomic_DNA"/>
</dbReference>
<evidence type="ECO:0000313" key="2">
    <source>
        <dbReference type="EMBL" id="CAG6399382.1"/>
    </source>
</evidence>
<evidence type="ECO:0000313" key="3">
    <source>
        <dbReference type="Proteomes" id="UP001152519"/>
    </source>
</evidence>
<feature type="compositionally biased region" description="Basic residues" evidence="1">
    <location>
        <begin position="8"/>
        <end position="22"/>
    </location>
</feature>
<gene>
    <name evidence="2" type="ORF">SCOCK_90139</name>
</gene>
<feature type="compositionally biased region" description="Basic and acidic residues" evidence="1">
    <location>
        <begin position="104"/>
        <end position="120"/>
    </location>
</feature>
<feature type="compositionally biased region" description="Basic residues" evidence="1">
    <location>
        <begin position="149"/>
        <end position="173"/>
    </location>
</feature>
<feature type="compositionally biased region" description="Low complexity" evidence="1">
    <location>
        <begin position="464"/>
        <end position="482"/>
    </location>
</feature>
<feature type="compositionally biased region" description="Basic residues" evidence="1">
    <location>
        <begin position="219"/>
        <end position="243"/>
    </location>
</feature>
<feature type="compositionally biased region" description="Low complexity" evidence="1">
    <location>
        <begin position="35"/>
        <end position="47"/>
    </location>
</feature>
<feature type="region of interest" description="Disordered" evidence="1">
    <location>
        <begin position="607"/>
        <end position="651"/>
    </location>
</feature>
<protein>
    <submittedName>
        <fullName evidence="2">LigA</fullName>
    </submittedName>
</protein>
<feature type="compositionally biased region" description="Basic residues" evidence="1">
    <location>
        <begin position="285"/>
        <end position="294"/>
    </location>
</feature>
<comment type="caution">
    <text evidence="2">The sequence shown here is derived from an EMBL/GenBank/DDBJ whole genome shotgun (WGS) entry which is preliminary data.</text>
</comment>